<evidence type="ECO:0000313" key="9">
    <source>
        <dbReference type="Proteomes" id="UP001164746"/>
    </source>
</evidence>
<evidence type="ECO:0000259" key="7">
    <source>
        <dbReference type="Pfam" id="PF00520"/>
    </source>
</evidence>
<feature type="transmembrane region" description="Helical" evidence="6">
    <location>
        <begin position="244"/>
        <end position="264"/>
    </location>
</feature>
<dbReference type="EMBL" id="CP111022">
    <property type="protein sequence ID" value="WAR18392.1"/>
    <property type="molecule type" value="Genomic_DNA"/>
</dbReference>
<dbReference type="SUPFAM" id="SSF81324">
    <property type="entry name" value="Voltage-gated potassium channels"/>
    <property type="match status" value="1"/>
</dbReference>
<evidence type="ECO:0000313" key="8">
    <source>
        <dbReference type="EMBL" id="WAR18392.1"/>
    </source>
</evidence>
<dbReference type="Pfam" id="PF00520">
    <property type="entry name" value="Ion_trans"/>
    <property type="match status" value="3"/>
</dbReference>
<keyword evidence="4 6" id="KW-0472">Membrane</keyword>
<feature type="domain" description="Ion transport" evidence="7">
    <location>
        <begin position="179"/>
        <end position="407"/>
    </location>
</feature>
<sequence>MSETINTVQTPEITIDEVQNDTENTEQSEENQTFSDDTINIGIQSQEDAITVPVSTLTVPPPPKVTARRGNGLEKSGDGESKTSSATGATFVPPGTPHSFTGATLGPPGTPSNQRVRHTSREEELNHLSEEASANDFYRYDNLILAQSLIKDAESGRNFTYKTEPNYVRLYILYHRWYLRWGLYICIALNMCLALVEKPTRDGWEIPYWGSMIIELVLIVFFILRVIHTAYFSNPAIFWRDTKNIMVIGIITLTILDIICYIAWVNAAPDSHPVRWSRPLRSLLIINFSDGKQIRRAFRNIRRTIPEIMNVLILFMMSVFLFALLGLKLFGRRKSLTYSDGSEYFKMYFDSIWDLYVLVTTANYPDVMMPAYDESKWFALYFMTYLIICLYVFMSIVLAAIYNNYRQNLKNEIREAVFGKRRKLRQAFSILKVERNGHDVITRHIWNAIMTRVLPNKSIQQIELLMTILDKDSKGYIVKADFLNLVNLLQVPVSEIHDRRTFLEKRIPDIYNSRPSKVLRMFVRHKFFRYFFDFMIFINAWFIGFAFDDADWFFLGFFMLEIVLKMYTYGPKDFFKRLWNFFDFFVIFGAAVATGYESAAGDVGEELSTLDLLLVLYYMFAIVGMEIFHGQIKFYGYNESSPEQQFCGNPKLNESVFYRNHYCNNNFNDIIRSIVLLFELTVLLLSSGFVIVTNKWARLYFFTFHLFCVIIVLNIFVAFILEAFILEYSLQKTGKMDSVVETKIKELGLGIGHTRTVKTNDETCYFIIFNLVFEIDAQISAIHYRKGKGEKMGPPDVDKLELVSNEIEVDRKPLGSSNSSSASVNMGADGSSEHDSDTDSIPDLSNEIGVKFHLKKKSRKKVEVLLMQMFEGEINPEDDGDEETYNLRQRTLTLDAVT</sequence>
<dbReference type="Proteomes" id="UP001164746">
    <property type="component" value="Chromosome 11"/>
</dbReference>
<dbReference type="InterPro" id="IPR011992">
    <property type="entry name" value="EF-hand-dom_pair"/>
</dbReference>
<feature type="region of interest" description="Disordered" evidence="5">
    <location>
        <begin position="55"/>
        <end position="126"/>
    </location>
</feature>
<feature type="transmembrane region" description="Helical" evidence="6">
    <location>
        <begin position="377"/>
        <end position="402"/>
    </location>
</feature>
<keyword evidence="9" id="KW-1185">Reference proteome</keyword>
<name>A0ABY7F9V9_MYAAR</name>
<reference evidence="8" key="1">
    <citation type="submission" date="2022-11" db="EMBL/GenBank/DDBJ databases">
        <title>Centuries of genome instability and evolution in soft-shell clam transmissible cancer (bioRxiv).</title>
        <authorList>
            <person name="Hart S.F.M."/>
            <person name="Yonemitsu M.A."/>
            <person name="Giersch R.M."/>
            <person name="Beal B.F."/>
            <person name="Arriagada G."/>
            <person name="Davis B.W."/>
            <person name="Ostrander E.A."/>
            <person name="Goff S.P."/>
            <person name="Metzger M.J."/>
        </authorList>
    </citation>
    <scope>NUCLEOTIDE SEQUENCE</scope>
    <source>
        <strain evidence="8">MELC-2E11</strain>
        <tissue evidence="8">Siphon/mantle</tissue>
    </source>
</reference>
<protein>
    <submittedName>
        <fullName evidence="8">TPC1-like protein</fullName>
    </submittedName>
</protein>
<evidence type="ECO:0000256" key="6">
    <source>
        <dbReference type="SAM" id="Phobius"/>
    </source>
</evidence>
<dbReference type="PANTHER" id="PTHR46726:SF1">
    <property type="entry name" value="TWO-PORE CALCIUM CHANNEL 3"/>
    <property type="match status" value="1"/>
</dbReference>
<evidence type="ECO:0000256" key="2">
    <source>
        <dbReference type="ARBA" id="ARBA00022692"/>
    </source>
</evidence>
<feature type="transmembrane region" description="Helical" evidence="6">
    <location>
        <begin position="208"/>
        <end position="232"/>
    </location>
</feature>
<evidence type="ECO:0000256" key="1">
    <source>
        <dbReference type="ARBA" id="ARBA00004141"/>
    </source>
</evidence>
<feature type="transmembrane region" description="Helical" evidence="6">
    <location>
        <begin position="527"/>
        <end position="546"/>
    </location>
</feature>
<feature type="domain" description="Ion transport" evidence="7">
    <location>
        <begin position="609"/>
        <end position="729"/>
    </location>
</feature>
<feature type="region of interest" description="Disordered" evidence="5">
    <location>
        <begin position="811"/>
        <end position="842"/>
    </location>
</feature>
<feature type="domain" description="Ion transport" evidence="7">
    <location>
        <begin position="525"/>
        <end position="594"/>
    </location>
</feature>
<evidence type="ECO:0000256" key="5">
    <source>
        <dbReference type="SAM" id="MobiDB-lite"/>
    </source>
</evidence>
<feature type="region of interest" description="Disordered" evidence="5">
    <location>
        <begin position="1"/>
        <end position="38"/>
    </location>
</feature>
<organism evidence="8 9">
    <name type="scientific">Mya arenaria</name>
    <name type="common">Soft-shell clam</name>
    <dbReference type="NCBI Taxonomy" id="6604"/>
    <lineage>
        <taxon>Eukaryota</taxon>
        <taxon>Metazoa</taxon>
        <taxon>Spiralia</taxon>
        <taxon>Lophotrochozoa</taxon>
        <taxon>Mollusca</taxon>
        <taxon>Bivalvia</taxon>
        <taxon>Autobranchia</taxon>
        <taxon>Heteroconchia</taxon>
        <taxon>Euheterodonta</taxon>
        <taxon>Imparidentia</taxon>
        <taxon>Neoheterodontei</taxon>
        <taxon>Myida</taxon>
        <taxon>Myoidea</taxon>
        <taxon>Myidae</taxon>
        <taxon>Mya</taxon>
    </lineage>
</organism>
<evidence type="ECO:0000256" key="4">
    <source>
        <dbReference type="ARBA" id="ARBA00023136"/>
    </source>
</evidence>
<feature type="transmembrane region" description="Helical" evidence="6">
    <location>
        <begin position="674"/>
        <end position="693"/>
    </location>
</feature>
<evidence type="ECO:0000256" key="3">
    <source>
        <dbReference type="ARBA" id="ARBA00022989"/>
    </source>
</evidence>
<feature type="compositionally biased region" description="Basic and acidic residues" evidence="5">
    <location>
        <begin position="71"/>
        <end position="81"/>
    </location>
</feature>
<dbReference type="SUPFAM" id="SSF47473">
    <property type="entry name" value="EF-hand"/>
    <property type="match status" value="1"/>
</dbReference>
<feature type="compositionally biased region" description="Acidic residues" evidence="5">
    <location>
        <begin position="14"/>
        <end position="29"/>
    </location>
</feature>
<feature type="transmembrane region" description="Helical" evidence="6">
    <location>
        <begin position="608"/>
        <end position="628"/>
    </location>
</feature>
<feature type="transmembrane region" description="Helical" evidence="6">
    <location>
        <begin position="578"/>
        <end position="596"/>
    </location>
</feature>
<feature type="transmembrane region" description="Helical" evidence="6">
    <location>
        <begin position="177"/>
        <end position="196"/>
    </location>
</feature>
<feature type="compositionally biased region" description="Polar residues" evidence="5">
    <location>
        <begin position="1"/>
        <end position="12"/>
    </location>
</feature>
<dbReference type="Gene3D" id="1.10.287.70">
    <property type="match status" value="2"/>
</dbReference>
<comment type="subcellular location">
    <subcellularLocation>
        <location evidence="1">Membrane</location>
        <topology evidence="1">Multi-pass membrane protein</topology>
    </subcellularLocation>
</comment>
<feature type="transmembrane region" description="Helical" evidence="6">
    <location>
        <begin position="308"/>
        <end position="327"/>
    </location>
</feature>
<dbReference type="PANTHER" id="PTHR46726">
    <property type="entry name" value="TWO PORE CHANNEL 3"/>
    <property type="match status" value="1"/>
</dbReference>
<accession>A0ABY7F9V9</accession>
<proteinExistence type="predicted"/>
<feature type="transmembrane region" description="Helical" evidence="6">
    <location>
        <begin position="699"/>
        <end position="726"/>
    </location>
</feature>
<keyword evidence="2 6" id="KW-0812">Transmembrane</keyword>
<dbReference type="InterPro" id="IPR005821">
    <property type="entry name" value="Ion_trans_dom"/>
</dbReference>
<keyword evidence="3 6" id="KW-1133">Transmembrane helix</keyword>
<gene>
    <name evidence="8" type="ORF">MAR_000230</name>
</gene>